<feature type="domain" description="N-end rule aminoacyl transferase C-terminal" evidence="7">
    <location>
        <begin position="213"/>
        <end position="343"/>
    </location>
</feature>
<comment type="catalytic activity">
    <reaction evidence="5">
        <text>an N-terminal L-alpha-aminoacyl-[protein] + L-arginyl-tRNA(Arg) = an N-terminal L-arginyl-L-aminoacyl-[protein] + tRNA(Arg) + H(+)</text>
        <dbReference type="Rhea" id="RHEA:10208"/>
        <dbReference type="Rhea" id="RHEA-COMP:9658"/>
        <dbReference type="Rhea" id="RHEA-COMP:9673"/>
        <dbReference type="Rhea" id="RHEA-COMP:10636"/>
        <dbReference type="Rhea" id="RHEA-COMP:10638"/>
        <dbReference type="ChEBI" id="CHEBI:15378"/>
        <dbReference type="ChEBI" id="CHEBI:78442"/>
        <dbReference type="ChEBI" id="CHEBI:78513"/>
        <dbReference type="ChEBI" id="CHEBI:78597"/>
        <dbReference type="ChEBI" id="CHEBI:83562"/>
        <dbReference type="EC" id="2.3.2.8"/>
    </reaction>
</comment>
<comment type="similarity">
    <text evidence="1 5">Belongs to the R-transferase family.</text>
</comment>
<comment type="function">
    <text evidence="5">Involved in the post-translational conjugation of arginine to the N-terminal aspartate or glutamate of a protein. This arginylation is required for degradation of the protein via the ubiquitin pathway.</text>
</comment>
<evidence type="ECO:0000256" key="2">
    <source>
        <dbReference type="ARBA" id="ARBA00022679"/>
    </source>
</evidence>
<dbReference type="InterPro" id="IPR030700">
    <property type="entry name" value="N-end_Aminoacyl_Trfase"/>
</dbReference>
<keyword evidence="2 5" id="KW-0808">Transferase</keyword>
<dbReference type="InterPro" id="IPR007472">
    <property type="entry name" value="N-end_Aminoacyl_Trfase_C"/>
</dbReference>
<keyword evidence="4 5" id="KW-0012">Acyltransferase</keyword>
<feature type="domain" description="N-end aminoacyl transferase N-terminal" evidence="6">
    <location>
        <begin position="59"/>
        <end position="113"/>
    </location>
</feature>
<dbReference type="InterPro" id="IPR017137">
    <property type="entry name" value="Arg-tRNA-P_Trfase_1_euk"/>
</dbReference>
<evidence type="ECO:0000259" key="6">
    <source>
        <dbReference type="Pfam" id="PF04376"/>
    </source>
</evidence>
<dbReference type="AlphaFoldDB" id="A0A914C9U9"/>
<dbReference type="Proteomes" id="UP000887540">
    <property type="component" value="Unplaced"/>
</dbReference>
<evidence type="ECO:0000256" key="5">
    <source>
        <dbReference type="PIRNR" id="PIRNR037207"/>
    </source>
</evidence>
<evidence type="ECO:0000313" key="8">
    <source>
        <dbReference type="Proteomes" id="UP000887540"/>
    </source>
</evidence>
<evidence type="ECO:0000256" key="4">
    <source>
        <dbReference type="ARBA" id="ARBA00023315"/>
    </source>
</evidence>
<protein>
    <recommendedName>
        <fullName evidence="5">Arginyl-tRNA--protein transferase 1</fullName>
        <shortName evidence="5">Arginyltransferase 1</shortName>
        <shortName evidence="5">R-transferase 1</shortName>
        <ecNumber evidence="5">2.3.2.8</ecNumber>
    </recommendedName>
    <alternativeName>
        <fullName evidence="5">Arginine-tRNA--protein transferase 1</fullName>
    </alternativeName>
</protein>
<evidence type="ECO:0000313" key="9">
    <source>
        <dbReference type="WBParaSite" id="ACRNAN_Path_667.g2504.t1"/>
    </source>
</evidence>
<evidence type="ECO:0000256" key="1">
    <source>
        <dbReference type="ARBA" id="ARBA00009991"/>
    </source>
</evidence>
<accession>A0A914C9U9</accession>
<keyword evidence="3 5" id="KW-0833">Ubl conjugation pathway</keyword>
<keyword evidence="8" id="KW-1185">Reference proteome</keyword>
<dbReference type="Pfam" id="PF04377">
    <property type="entry name" value="ATE_C"/>
    <property type="match status" value="1"/>
</dbReference>
<dbReference type="EC" id="2.3.2.8" evidence="5"/>
<dbReference type="PIRSF" id="PIRSF037207">
    <property type="entry name" value="ATE1_euk"/>
    <property type="match status" value="1"/>
</dbReference>
<reference evidence="9" key="1">
    <citation type="submission" date="2022-11" db="UniProtKB">
        <authorList>
            <consortium name="WormBaseParasite"/>
        </authorList>
    </citation>
    <scope>IDENTIFICATION</scope>
</reference>
<dbReference type="PANTHER" id="PTHR21367">
    <property type="entry name" value="ARGININE-TRNA-PROTEIN TRANSFERASE 1"/>
    <property type="match status" value="1"/>
</dbReference>
<dbReference type="WBParaSite" id="ACRNAN_Path_667.g2504.t1">
    <property type="protein sequence ID" value="ACRNAN_Path_667.g2504.t1"/>
    <property type="gene ID" value="ACRNAN_Path_667.g2504"/>
</dbReference>
<dbReference type="GO" id="GO:0004057">
    <property type="term" value="F:arginyl-tRNA--protein transferase activity"/>
    <property type="evidence" value="ECO:0007669"/>
    <property type="project" value="UniProtKB-EC"/>
</dbReference>
<dbReference type="Pfam" id="PF04376">
    <property type="entry name" value="ATE_N"/>
    <property type="match status" value="1"/>
</dbReference>
<evidence type="ECO:0000256" key="3">
    <source>
        <dbReference type="ARBA" id="ARBA00022786"/>
    </source>
</evidence>
<organism evidence="8 9">
    <name type="scientific">Acrobeloides nanus</name>
    <dbReference type="NCBI Taxonomy" id="290746"/>
    <lineage>
        <taxon>Eukaryota</taxon>
        <taxon>Metazoa</taxon>
        <taxon>Ecdysozoa</taxon>
        <taxon>Nematoda</taxon>
        <taxon>Chromadorea</taxon>
        <taxon>Rhabditida</taxon>
        <taxon>Tylenchina</taxon>
        <taxon>Cephalobomorpha</taxon>
        <taxon>Cephaloboidea</taxon>
        <taxon>Cephalobidae</taxon>
        <taxon>Acrobeloides</taxon>
    </lineage>
</organism>
<evidence type="ECO:0000259" key="7">
    <source>
        <dbReference type="Pfam" id="PF04377"/>
    </source>
</evidence>
<dbReference type="PANTHER" id="PTHR21367:SF1">
    <property type="entry name" value="ARGINYL-TRNA--PROTEIN TRANSFERASE 1"/>
    <property type="match status" value="1"/>
</dbReference>
<name>A0A914C9U9_9BILA</name>
<dbReference type="GO" id="GO:0005737">
    <property type="term" value="C:cytoplasm"/>
    <property type="evidence" value="ECO:0007669"/>
    <property type="project" value="TreeGrafter"/>
</dbReference>
<sequence>MSLKQACLIDSLFIETDLEKPILYEPLEPKLAHDTIIETIDIMQKSCVHKNNNPNLYIEVEKISHEHLSELIDQGWCRRGKRVMKPILDDTTCCSRYGLRTELTKFRLTRSLKISLKRMKKYIQTNVPDLSETCQEEKSEAHPELSQEELLDFTQKEMEEFLRTATKEKSKKGDDIDKVLGEELKEIAKGGKHNIEVSLVALNSPEFNATYQESFDLFCKWNRAVHDQEDWCNKEFFDTSFCITPLQNIQDEDNELGVMGTFHLHFRIDGKLVGVAEIDILTKYLCVNLNWYHPEYRVIGIGIFMIMSNMSLAYQISKVRPELKYFSGGVIETNRPRQNYKCYLSTEMLCDWTRRWVPIADAVRKIHEAKGRYASFLPNELPMKLSDFFSISCLFNGETHHFGRIRKQIKNEKELEENLRGLSKAAGLVANEFIVKIQS</sequence>
<proteinExistence type="inferred from homology"/>
<dbReference type="InterPro" id="IPR007471">
    <property type="entry name" value="N-end_Aminoacyl_Trfase_N"/>
</dbReference>